<dbReference type="RefSeq" id="WP_160358847.1">
    <property type="nucleotide sequence ID" value="NZ_WSRQ01000010.1"/>
</dbReference>
<protein>
    <submittedName>
        <fullName evidence="2">Uncharacterized protein</fullName>
    </submittedName>
</protein>
<dbReference type="EMBL" id="WSRQ01000010">
    <property type="protein sequence ID" value="MVX63753.1"/>
    <property type="molecule type" value="Genomic_DNA"/>
</dbReference>
<reference evidence="2" key="1">
    <citation type="submission" date="2019-12" db="EMBL/GenBank/DDBJ databases">
        <title>Microbes associate with the intestines of laboratory mice.</title>
        <authorList>
            <person name="Navarre W."/>
            <person name="Wong E."/>
        </authorList>
    </citation>
    <scope>NUCLEOTIDE SEQUENCE</scope>
    <source>
        <strain evidence="2">NM79_F5</strain>
    </source>
</reference>
<feature type="transmembrane region" description="Helical" evidence="1">
    <location>
        <begin position="372"/>
        <end position="389"/>
    </location>
</feature>
<keyword evidence="1" id="KW-1133">Transmembrane helix</keyword>
<dbReference type="AlphaFoldDB" id="A0A964RLE3"/>
<feature type="transmembrane region" description="Helical" evidence="1">
    <location>
        <begin position="286"/>
        <end position="304"/>
    </location>
</feature>
<proteinExistence type="predicted"/>
<evidence type="ECO:0000256" key="1">
    <source>
        <dbReference type="SAM" id="Phobius"/>
    </source>
</evidence>
<keyword evidence="1" id="KW-0812">Transmembrane</keyword>
<name>A0A964RLE3_9CLOT</name>
<comment type="caution">
    <text evidence="2">The sequence shown here is derived from an EMBL/GenBank/DDBJ whole genome shotgun (WGS) entry which is preliminary data.</text>
</comment>
<feature type="transmembrane region" description="Helical" evidence="1">
    <location>
        <begin position="82"/>
        <end position="100"/>
    </location>
</feature>
<gene>
    <name evidence="2" type="ORF">GKZ28_08600</name>
</gene>
<sequence>MIKIYLNNITLIWFLVIVPTMLTYTFLSVRREYKLQKTFNNVYDILSRIPLIQKEISDVRLRLYKINLWDESFLRYKAATKYLVSLIVFIILTLLSIAYFSNNLYVMFSLIFFSYQFKNFVLDWQIGNNTNLLKGLKDYVEDVMKEFAYSHNVILALKVARDENTHYTTVAHVEKIINAIDDQEKMDEYSQECHDEFLRLLSTTCFLTNEQGDTISSNGKTSNFVESLKDIYTLIEIELYKRRELKYWIKGLPFQCIIPLLIIIPYENWVNTIFTMVKEFYQTSSAFILKIGITIICLICFSIIKSYEKTEGDPILIQRINWETALFKFKPLAKFVKFIIPRENSRRLYKYRDLISRSGISTKIENIYLRKLLLGFGTFILTLLITVSINKINYNNILKNNTTSFQSDLITASGKQIESTTIENEILNSLDSNDPEVNKDTATKLLMQKGVLDQSTLKKISQKIVDKKEVLSKQVTKWWEFVIAIVIGYAATFTPEIFMRIRINARKLSMESELILFETVILILIAHDNCTTELLLEYMSKFSVVFKDYLDLIIKKFQKIRYSEIDELLEEINYKEFTSIIKNIMRAEEIGVKEAFVNLSNNRTASMENRKRDYEKLIDSRIGKSKLISKIPVGLFILGYVIFPIMSIAFIQLIDIKNKMGNI</sequence>
<feature type="transmembrane region" description="Helical" evidence="1">
    <location>
        <begin position="106"/>
        <end position="124"/>
    </location>
</feature>
<evidence type="ECO:0000313" key="3">
    <source>
        <dbReference type="Proteomes" id="UP000656077"/>
    </source>
</evidence>
<evidence type="ECO:0000313" key="2">
    <source>
        <dbReference type="EMBL" id="MVX63753.1"/>
    </source>
</evidence>
<feature type="transmembrane region" description="Helical" evidence="1">
    <location>
        <begin position="478"/>
        <end position="498"/>
    </location>
</feature>
<accession>A0A964RLE3</accession>
<feature type="transmembrane region" description="Helical" evidence="1">
    <location>
        <begin position="6"/>
        <end position="27"/>
    </location>
</feature>
<feature type="transmembrane region" description="Helical" evidence="1">
    <location>
        <begin position="247"/>
        <end position="266"/>
    </location>
</feature>
<feature type="transmembrane region" description="Helical" evidence="1">
    <location>
        <begin position="631"/>
        <end position="654"/>
    </location>
</feature>
<dbReference type="Proteomes" id="UP000656077">
    <property type="component" value="Unassembled WGS sequence"/>
</dbReference>
<organism evidence="2 3">
    <name type="scientific">Clostridium chromiireducens</name>
    <dbReference type="NCBI Taxonomy" id="225345"/>
    <lineage>
        <taxon>Bacteria</taxon>
        <taxon>Bacillati</taxon>
        <taxon>Bacillota</taxon>
        <taxon>Clostridia</taxon>
        <taxon>Eubacteriales</taxon>
        <taxon>Clostridiaceae</taxon>
        <taxon>Clostridium</taxon>
    </lineage>
</organism>
<keyword evidence="1" id="KW-0472">Membrane</keyword>